<sequence length="155" mass="16969">MPPTTPGQTTAPPATPGDTSMPAWTDKYATDNAWTDNSATGDTWRYEYATNNAWTDKYATDNAWTDNSATDNTRRDYCTTNNKTRGNNGTIDTTTRVPNVDGAWDYRPITGFDSSPDSVVGTVLFKQGAIARQREENLFADLSDTGGLETDYAAM</sequence>
<protein>
    <submittedName>
        <fullName evidence="2">Uncharacterized protein</fullName>
    </submittedName>
</protein>
<evidence type="ECO:0000313" key="3">
    <source>
        <dbReference type="Proteomes" id="UP000785171"/>
    </source>
</evidence>
<feature type="region of interest" description="Disordered" evidence="1">
    <location>
        <begin position="1"/>
        <end position="24"/>
    </location>
</feature>
<evidence type="ECO:0000313" key="2">
    <source>
        <dbReference type="EMBL" id="KAG2523308.1"/>
    </source>
</evidence>
<organism evidence="2 3">
    <name type="scientific">Phytophthora kernoviae</name>
    <dbReference type="NCBI Taxonomy" id="325452"/>
    <lineage>
        <taxon>Eukaryota</taxon>
        <taxon>Sar</taxon>
        <taxon>Stramenopiles</taxon>
        <taxon>Oomycota</taxon>
        <taxon>Peronosporomycetes</taxon>
        <taxon>Peronosporales</taxon>
        <taxon>Peronosporaceae</taxon>
        <taxon>Phytophthora</taxon>
    </lineage>
</organism>
<reference evidence="2" key="2">
    <citation type="submission" date="2020-06" db="EMBL/GenBank/DDBJ databases">
        <authorList>
            <person name="Studholme D.J."/>
        </authorList>
    </citation>
    <scope>NUCLEOTIDE SEQUENCE</scope>
    <source>
        <strain evidence="2">NZFS 2646</strain>
    </source>
</reference>
<evidence type="ECO:0000256" key="1">
    <source>
        <dbReference type="SAM" id="MobiDB-lite"/>
    </source>
</evidence>
<feature type="compositionally biased region" description="Low complexity" evidence="1">
    <location>
        <begin position="79"/>
        <end position="90"/>
    </location>
</feature>
<gene>
    <name evidence="2" type="ORF">JM16_004019</name>
</gene>
<proteinExistence type="predicted"/>
<accession>A0A8T0LWQ4</accession>
<dbReference type="AlphaFoldDB" id="A0A8T0LWQ4"/>
<dbReference type="Proteomes" id="UP000785171">
    <property type="component" value="Unassembled WGS sequence"/>
</dbReference>
<name>A0A8T0LWQ4_9STRA</name>
<feature type="region of interest" description="Disordered" evidence="1">
    <location>
        <begin position="63"/>
        <end position="92"/>
    </location>
</feature>
<comment type="caution">
    <text evidence="2">The sequence shown here is derived from an EMBL/GenBank/DDBJ whole genome shotgun (WGS) entry which is preliminary data.</text>
</comment>
<dbReference type="EMBL" id="JPWV03000143">
    <property type="protein sequence ID" value="KAG2523308.1"/>
    <property type="molecule type" value="Genomic_DNA"/>
</dbReference>
<feature type="compositionally biased region" description="Low complexity" evidence="1">
    <location>
        <begin position="1"/>
        <end position="19"/>
    </location>
</feature>
<reference evidence="2" key="1">
    <citation type="journal article" date="2015" name="Genom Data">
        <title>Genome sequences of six Phytophthora species associated with forests in New Zealand.</title>
        <authorList>
            <person name="Studholme D.J."/>
            <person name="McDougal R.L."/>
            <person name="Sambles C."/>
            <person name="Hansen E."/>
            <person name="Hardy G."/>
            <person name="Grant M."/>
            <person name="Ganley R.J."/>
            <person name="Williams N.M."/>
        </authorList>
    </citation>
    <scope>NUCLEOTIDE SEQUENCE</scope>
    <source>
        <strain evidence="2">NZFS 2646</strain>
    </source>
</reference>